<feature type="region of interest" description="Disordered" evidence="1">
    <location>
        <begin position="36"/>
        <end position="58"/>
    </location>
</feature>
<name>A0AAI9Z9U5_9PEZI</name>
<gene>
    <name evidence="2" type="ORF">CCOS01_00617</name>
</gene>
<evidence type="ECO:0000313" key="2">
    <source>
        <dbReference type="EMBL" id="KAK1539303.1"/>
    </source>
</evidence>
<keyword evidence="3" id="KW-1185">Reference proteome</keyword>
<evidence type="ECO:0000313" key="3">
    <source>
        <dbReference type="Proteomes" id="UP001240678"/>
    </source>
</evidence>
<dbReference type="AlphaFoldDB" id="A0AAI9Z9U5"/>
<evidence type="ECO:0000256" key="1">
    <source>
        <dbReference type="SAM" id="MobiDB-lite"/>
    </source>
</evidence>
<sequence length="58" mass="6199">MRAQCCVRTTGVSSPEASRTPRCDLTAPHCGAPFQRPFGSPHWPRPPSGPIRGKANLG</sequence>
<feature type="region of interest" description="Disordered" evidence="1">
    <location>
        <begin position="1"/>
        <end position="22"/>
    </location>
</feature>
<dbReference type="Proteomes" id="UP001240678">
    <property type="component" value="Unassembled WGS sequence"/>
</dbReference>
<accession>A0AAI9Z9U5</accession>
<dbReference type="EMBL" id="MOOE01000001">
    <property type="protein sequence ID" value="KAK1539303.1"/>
    <property type="molecule type" value="Genomic_DNA"/>
</dbReference>
<organism evidence="2 3">
    <name type="scientific">Colletotrichum costaricense</name>
    <dbReference type="NCBI Taxonomy" id="1209916"/>
    <lineage>
        <taxon>Eukaryota</taxon>
        <taxon>Fungi</taxon>
        <taxon>Dikarya</taxon>
        <taxon>Ascomycota</taxon>
        <taxon>Pezizomycotina</taxon>
        <taxon>Sordariomycetes</taxon>
        <taxon>Hypocreomycetidae</taxon>
        <taxon>Glomerellales</taxon>
        <taxon>Glomerellaceae</taxon>
        <taxon>Colletotrichum</taxon>
        <taxon>Colletotrichum acutatum species complex</taxon>
    </lineage>
</organism>
<dbReference type="RefSeq" id="XP_060320252.1">
    <property type="nucleotide sequence ID" value="XM_060448814.1"/>
</dbReference>
<dbReference type="GeneID" id="85332361"/>
<comment type="caution">
    <text evidence="2">The sequence shown here is derived from an EMBL/GenBank/DDBJ whole genome shotgun (WGS) entry which is preliminary data.</text>
</comment>
<proteinExistence type="predicted"/>
<protein>
    <submittedName>
        <fullName evidence="2">Uncharacterized protein</fullName>
    </submittedName>
</protein>
<reference evidence="2 3" key="1">
    <citation type="submission" date="2016-10" db="EMBL/GenBank/DDBJ databases">
        <title>The genome sequence of Colletotrichum fioriniae PJ7.</title>
        <authorList>
            <person name="Baroncelli R."/>
        </authorList>
    </citation>
    <scope>NUCLEOTIDE SEQUENCE [LARGE SCALE GENOMIC DNA]</scope>
    <source>
        <strain evidence="2 3">IMI 309622</strain>
    </source>
</reference>